<dbReference type="GO" id="GO:0006281">
    <property type="term" value="P:DNA repair"/>
    <property type="evidence" value="ECO:0007669"/>
    <property type="project" value="InterPro"/>
</dbReference>
<dbReference type="Pfam" id="PF04493">
    <property type="entry name" value="Endonuclease_5"/>
    <property type="match status" value="1"/>
</dbReference>
<dbReference type="InterPro" id="IPR007581">
    <property type="entry name" value="Endonuclease-V"/>
</dbReference>
<comment type="caution">
    <text evidence="1">The sequence shown here is derived from an EMBL/GenBank/DDBJ whole genome shotgun (WGS) entry which is preliminary data.</text>
</comment>
<sequence length="72" mass="7871">MLDEKSALEIQESLSKLVTTNDQLNNIQYIAGVDVAYCDHKDTLVAAVVILDGKSLELICNIECFGVRLLCG</sequence>
<dbReference type="Gene3D" id="3.30.2170.10">
    <property type="entry name" value="archaeoglobus fulgidus dsm 4304 superfamily"/>
    <property type="match status" value="1"/>
</dbReference>
<protein>
    <submittedName>
        <fullName evidence="1">Deoxyinosine 3'endonuclease (Endonuclease V)</fullName>
    </submittedName>
</protein>
<proteinExistence type="predicted"/>
<organism evidence="1 2">
    <name type="scientific">Croceifilum oryzae</name>
    <dbReference type="NCBI Taxonomy" id="1553429"/>
    <lineage>
        <taxon>Bacteria</taxon>
        <taxon>Bacillati</taxon>
        <taxon>Bacillota</taxon>
        <taxon>Bacilli</taxon>
        <taxon>Bacillales</taxon>
        <taxon>Thermoactinomycetaceae</taxon>
        <taxon>Croceifilum</taxon>
    </lineage>
</organism>
<accession>A0AAJ1TEY9</accession>
<evidence type="ECO:0000313" key="1">
    <source>
        <dbReference type="EMBL" id="MDQ0417239.1"/>
    </source>
</evidence>
<reference evidence="1 2" key="1">
    <citation type="submission" date="2023-07" db="EMBL/GenBank/DDBJ databases">
        <title>Genomic Encyclopedia of Type Strains, Phase IV (KMG-IV): sequencing the most valuable type-strain genomes for metagenomic binning, comparative biology and taxonomic classification.</title>
        <authorList>
            <person name="Goeker M."/>
        </authorList>
    </citation>
    <scope>NUCLEOTIDE SEQUENCE [LARGE SCALE GENOMIC DNA]</scope>
    <source>
        <strain evidence="1 2">DSM 46876</strain>
    </source>
</reference>
<dbReference type="Proteomes" id="UP001238450">
    <property type="component" value="Unassembled WGS sequence"/>
</dbReference>
<keyword evidence="2" id="KW-1185">Reference proteome</keyword>
<dbReference type="EMBL" id="JAUSUV010000005">
    <property type="protein sequence ID" value="MDQ0417239.1"/>
    <property type="molecule type" value="Genomic_DNA"/>
</dbReference>
<dbReference type="RefSeq" id="WP_307252142.1">
    <property type="nucleotide sequence ID" value="NZ_JAUSUV010000005.1"/>
</dbReference>
<gene>
    <name evidence="1" type="ORF">J2Z48_001411</name>
</gene>
<evidence type="ECO:0000313" key="2">
    <source>
        <dbReference type="Proteomes" id="UP001238450"/>
    </source>
</evidence>
<dbReference type="GO" id="GO:0004519">
    <property type="term" value="F:endonuclease activity"/>
    <property type="evidence" value="ECO:0007669"/>
    <property type="project" value="InterPro"/>
</dbReference>
<dbReference type="AlphaFoldDB" id="A0AAJ1TEY9"/>
<name>A0AAJ1TEY9_9BACL</name>